<dbReference type="AlphaFoldDB" id="A0A642VC29"/>
<dbReference type="SUPFAM" id="SSF161219">
    <property type="entry name" value="CHY zinc finger-like"/>
    <property type="match status" value="1"/>
</dbReference>
<feature type="compositionally biased region" description="Basic and acidic residues" evidence="5">
    <location>
        <begin position="204"/>
        <end position="218"/>
    </location>
</feature>
<feature type="compositionally biased region" description="Low complexity" evidence="5">
    <location>
        <begin position="716"/>
        <end position="732"/>
    </location>
</feature>
<feature type="compositionally biased region" description="Basic and acidic residues" evidence="5">
    <location>
        <begin position="369"/>
        <end position="381"/>
    </location>
</feature>
<dbReference type="GO" id="GO:0008270">
    <property type="term" value="F:zinc ion binding"/>
    <property type="evidence" value="ECO:0007669"/>
    <property type="project" value="UniProtKB-KW"/>
</dbReference>
<dbReference type="Pfam" id="PF05495">
    <property type="entry name" value="zf-CHY"/>
    <property type="match status" value="1"/>
</dbReference>
<reference evidence="8" key="1">
    <citation type="journal article" date="2019" name="G3 (Bethesda)">
        <title>Genome Assemblies of Two Rare Opportunistic Yeast Pathogens: Diutina rugosa (syn. Candida rugosa) and Trichomonascus ciferrii (syn. Candida ciferrii).</title>
        <authorList>
            <person name="Mixao V."/>
            <person name="Saus E."/>
            <person name="Hansen A.P."/>
            <person name="Lass-Florl C."/>
            <person name="Gabaldon T."/>
        </authorList>
    </citation>
    <scope>NUCLEOTIDE SEQUENCE</scope>
    <source>
        <strain evidence="8">CBS 4856</strain>
    </source>
</reference>
<dbReference type="PROSITE" id="PS50908">
    <property type="entry name" value="RWD"/>
    <property type="match status" value="1"/>
</dbReference>
<feature type="compositionally biased region" description="Basic and acidic residues" evidence="5">
    <location>
        <begin position="693"/>
        <end position="704"/>
    </location>
</feature>
<dbReference type="Proteomes" id="UP000761534">
    <property type="component" value="Unassembled WGS sequence"/>
</dbReference>
<dbReference type="EMBL" id="SWFS01000137">
    <property type="protein sequence ID" value="KAA8915835.1"/>
    <property type="molecule type" value="Genomic_DNA"/>
</dbReference>
<protein>
    <submittedName>
        <fullName evidence="8">Uncharacterized protein</fullName>
    </submittedName>
</protein>
<feature type="region of interest" description="Disordered" evidence="5">
    <location>
        <begin position="688"/>
        <end position="732"/>
    </location>
</feature>
<feature type="region of interest" description="Disordered" evidence="5">
    <location>
        <begin position="1"/>
        <end position="80"/>
    </location>
</feature>
<dbReference type="InterPro" id="IPR037274">
    <property type="entry name" value="Znf_CHY_sf"/>
</dbReference>
<evidence type="ECO:0000256" key="2">
    <source>
        <dbReference type="ARBA" id="ARBA00022771"/>
    </source>
</evidence>
<evidence type="ECO:0000256" key="5">
    <source>
        <dbReference type="SAM" id="MobiDB-lite"/>
    </source>
</evidence>
<dbReference type="InterPro" id="IPR006575">
    <property type="entry name" value="RWD_dom"/>
</dbReference>
<evidence type="ECO:0000256" key="1">
    <source>
        <dbReference type="ARBA" id="ARBA00022723"/>
    </source>
</evidence>
<dbReference type="OrthoDB" id="10253329at2759"/>
<dbReference type="PROSITE" id="PS51266">
    <property type="entry name" value="ZF_CHY"/>
    <property type="match status" value="1"/>
</dbReference>
<feature type="domain" description="CHY-type" evidence="7">
    <location>
        <begin position="613"/>
        <end position="679"/>
    </location>
</feature>
<dbReference type="InterPro" id="IPR016135">
    <property type="entry name" value="UBQ-conjugating_enzyme/RWD"/>
</dbReference>
<feature type="domain" description="RWD" evidence="6">
    <location>
        <begin position="83"/>
        <end position="185"/>
    </location>
</feature>
<gene>
    <name evidence="8" type="ORF">TRICI_002008</name>
</gene>
<feature type="compositionally biased region" description="Low complexity" evidence="5">
    <location>
        <begin position="222"/>
        <end position="231"/>
    </location>
</feature>
<evidence type="ECO:0000256" key="4">
    <source>
        <dbReference type="PROSITE-ProRule" id="PRU00601"/>
    </source>
</evidence>
<sequence length="732" mass="83339">MATEVENRVEASTGEGSSSSRGGHRRHRGRRNKNNNKQVENNDGGQEQQPDQQSQSRKKPVRMHPRNPNRAVQKPNPKDARLTEVNQLKKGYPTLLASEDNTVFSVSMKPSDPDFPFELEYLDFDLYVPTDYPKSAPYISVKNTDIPKGYSGNVEVGFREIAQSNLGKLTLMNMTLQLDKRLEEFLMREKLDTIKIVRGSANAGEKKKTERPKTEEKKKKQTPTFNPSTTSTFVPAHVKQERERQIQMMRHRLKDNAVLFSDAADGTTFAVTIFTPETSQILPSELFGSFRVLLYIPSSYGVTSARITIPDVDDVCARNVEENFNHKAEDVKSAWSLLALINYLSVEIEQLILPPQEVKVYADQQLPEDGLKQQEQPEKQQIRGLGSLTEEEKQRILQQTTGEKPEYKQDTEQDEVEQHEHEHTEETESPLQLPPLSPRGTALYLPGLQLSNIDYLECQSLNLVVKCTRCKNYNDLMNIASAPYGRESKPVGVSCSKCNYTLAAAFRKDIIHASNNRAGFLDLHGCTPFDLLAACSFVPTCSTCSTTFPSAFHRMEVAKTCTERCRECHTKMTMYIAEFRFEYMSDDGIDNERLKLRSKKVTKEKLGITGGTPLPNEGACSHYKKSVRWFRFSCCSKVFPCDKCHDEASDHPCERAHRIICGKCSREQNASDVCAFCRHSFAPRHSAFWEGGKGTRDPVKMSRKDPKKYKRKHKQQQQQQKQKQQQQQNKKD</sequence>
<evidence type="ECO:0000259" key="7">
    <source>
        <dbReference type="PROSITE" id="PS51266"/>
    </source>
</evidence>
<dbReference type="InterPro" id="IPR008913">
    <property type="entry name" value="Znf_CHY"/>
</dbReference>
<keyword evidence="9" id="KW-1185">Reference proteome</keyword>
<dbReference type="VEuPathDB" id="FungiDB:TRICI_002008"/>
<organism evidence="8 9">
    <name type="scientific">Trichomonascus ciferrii</name>
    <dbReference type="NCBI Taxonomy" id="44093"/>
    <lineage>
        <taxon>Eukaryota</taxon>
        <taxon>Fungi</taxon>
        <taxon>Dikarya</taxon>
        <taxon>Ascomycota</taxon>
        <taxon>Saccharomycotina</taxon>
        <taxon>Dipodascomycetes</taxon>
        <taxon>Dipodascales</taxon>
        <taxon>Trichomonascaceae</taxon>
        <taxon>Trichomonascus</taxon>
        <taxon>Trichomonascus ciferrii complex</taxon>
    </lineage>
</organism>
<feature type="compositionally biased region" description="Basic residues" evidence="5">
    <location>
        <begin position="705"/>
        <end position="715"/>
    </location>
</feature>
<accession>A0A642VC29</accession>
<feature type="region of interest" description="Disordered" evidence="5">
    <location>
        <begin position="202"/>
        <end position="231"/>
    </location>
</feature>
<feature type="compositionally biased region" description="Basic residues" evidence="5">
    <location>
        <begin position="22"/>
        <end position="34"/>
    </location>
</feature>
<keyword evidence="3" id="KW-0862">Zinc</keyword>
<name>A0A642VC29_9ASCO</name>
<evidence type="ECO:0000313" key="8">
    <source>
        <dbReference type="EMBL" id="KAA8915835.1"/>
    </source>
</evidence>
<evidence type="ECO:0000256" key="3">
    <source>
        <dbReference type="ARBA" id="ARBA00022833"/>
    </source>
</evidence>
<keyword evidence="1" id="KW-0479">Metal-binding</keyword>
<dbReference type="SUPFAM" id="SSF54495">
    <property type="entry name" value="UBC-like"/>
    <property type="match status" value="1"/>
</dbReference>
<feature type="compositionally biased region" description="Basic residues" evidence="5">
    <location>
        <begin position="56"/>
        <end position="67"/>
    </location>
</feature>
<evidence type="ECO:0000313" key="9">
    <source>
        <dbReference type="Proteomes" id="UP000761534"/>
    </source>
</evidence>
<feature type="compositionally biased region" description="Basic and acidic residues" evidence="5">
    <location>
        <begin position="403"/>
        <end position="426"/>
    </location>
</feature>
<evidence type="ECO:0000259" key="6">
    <source>
        <dbReference type="PROSITE" id="PS50908"/>
    </source>
</evidence>
<feature type="region of interest" description="Disordered" evidence="5">
    <location>
        <begin position="369"/>
        <end position="436"/>
    </location>
</feature>
<keyword evidence="2 4" id="KW-0863">Zinc-finger</keyword>
<feature type="compositionally biased region" description="Low complexity" evidence="5">
    <location>
        <begin position="35"/>
        <end position="55"/>
    </location>
</feature>
<proteinExistence type="predicted"/>
<comment type="caution">
    <text evidence="8">The sequence shown here is derived from an EMBL/GenBank/DDBJ whole genome shotgun (WGS) entry which is preliminary data.</text>
</comment>